<dbReference type="GO" id="GO:0005524">
    <property type="term" value="F:ATP binding"/>
    <property type="evidence" value="ECO:0007669"/>
    <property type="project" value="UniProtKB-KW"/>
</dbReference>
<dbReference type="EC" id="6.3.5.4" evidence="6"/>
<dbReference type="SUPFAM" id="SSF52402">
    <property type="entry name" value="Adenine nucleotide alpha hydrolases-like"/>
    <property type="match status" value="1"/>
</dbReference>
<keyword evidence="3" id="KW-0067">ATP-binding</keyword>
<dbReference type="InterPro" id="IPR006426">
    <property type="entry name" value="Asn_synth_AEB"/>
</dbReference>
<keyword evidence="4" id="KW-0315">Glutamine amidotransferase</keyword>
<evidence type="ECO:0000256" key="4">
    <source>
        <dbReference type="ARBA" id="ARBA00022962"/>
    </source>
</evidence>
<dbReference type="GO" id="GO:0005829">
    <property type="term" value="C:cytosol"/>
    <property type="evidence" value="ECO:0007669"/>
    <property type="project" value="TreeGrafter"/>
</dbReference>
<dbReference type="NCBIfam" id="TIGR01536">
    <property type="entry name" value="asn_synth_AEB"/>
    <property type="match status" value="1"/>
</dbReference>
<dbReference type="Pfam" id="PF13537">
    <property type="entry name" value="GATase_7"/>
    <property type="match status" value="1"/>
</dbReference>
<keyword evidence="6" id="KW-0436">Ligase</keyword>
<dbReference type="PROSITE" id="PS51278">
    <property type="entry name" value="GATASE_TYPE_2"/>
    <property type="match status" value="1"/>
</dbReference>
<protein>
    <submittedName>
        <fullName evidence="6">Asparagine synthetase [glutamine-hydrolyzing]</fullName>
        <ecNumber evidence="6">6.3.5.4</ecNumber>
    </submittedName>
</protein>
<dbReference type="Gene3D" id="3.40.50.620">
    <property type="entry name" value="HUPs"/>
    <property type="match status" value="1"/>
</dbReference>
<dbReference type="GO" id="GO:0006529">
    <property type="term" value="P:asparagine biosynthetic process"/>
    <property type="evidence" value="ECO:0007669"/>
    <property type="project" value="InterPro"/>
</dbReference>
<comment type="similarity">
    <text evidence="1">Belongs to the asparagine synthetase family.</text>
</comment>
<evidence type="ECO:0000259" key="5">
    <source>
        <dbReference type="PROSITE" id="PS51278"/>
    </source>
</evidence>
<evidence type="ECO:0000256" key="2">
    <source>
        <dbReference type="ARBA" id="ARBA00022741"/>
    </source>
</evidence>
<gene>
    <name evidence="6" type="ORF">MNBD_PLANCTO03-436</name>
</gene>
<dbReference type="PANTHER" id="PTHR43284:SF1">
    <property type="entry name" value="ASPARAGINE SYNTHETASE"/>
    <property type="match status" value="1"/>
</dbReference>
<dbReference type="AlphaFoldDB" id="A0A3B1D9B0"/>
<dbReference type="InterPro" id="IPR033738">
    <property type="entry name" value="AsnB_N"/>
</dbReference>
<evidence type="ECO:0000313" key="6">
    <source>
        <dbReference type="EMBL" id="VAX37342.1"/>
    </source>
</evidence>
<name>A0A3B1D9B0_9ZZZZ</name>
<dbReference type="CDD" id="cd00712">
    <property type="entry name" value="AsnB"/>
    <property type="match status" value="1"/>
</dbReference>
<dbReference type="EMBL" id="UOGK01000102">
    <property type="protein sequence ID" value="VAX37342.1"/>
    <property type="molecule type" value="Genomic_DNA"/>
</dbReference>
<dbReference type="CDD" id="cd01991">
    <property type="entry name" value="Asn_synthase_B_C"/>
    <property type="match status" value="1"/>
</dbReference>
<dbReference type="InterPro" id="IPR001962">
    <property type="entry name" value="Asn_synthase"/>
</dbReference>
<keyword evidence="2" id="KW-0547">Nucleotide-binding</keyword>
<dbReference type="InterPro" id="IPR051786">
    <property type="entry name" value="ASN_synthetase/amidase"/>
</dbReference>
<dbReference type="InterPro" id="IPR017932">
    <property type="entry name" value="GATase_2_dom"/>
</dbReference>
<accession>A0A3B1D9B0</accession>
<feature type="non-terminal residue" evidence="6">
    <location>
        <position position="1"/>
    </location>
</feature>
<organism evidence="6">
    <name type="scientific">hydrothermal vent metagenome</name>
    <dbReference type="NCBI Taxonomy" id="652676"/>
    <lineage>
        <taxon>unclassified sequences</taxon>
        <taxon>metagenomes</taxon>
        <taxon>ecological metagenomes</taxon>
    </lineage>
</organism>
<dbReference type="PANTHER" id="PTHR43284">
    <property type="entry name" value="ASPARAGINE SYNTHETASE (GLUTAMINE-HYDROLYZING)"/>
    <property type="match status" value="1"/>
</dbReference>
<dbReference type="Gene3D" id="3.60.20.10">
    <property type="entry name" value="Glutamine Phosphoribosylpyrophosphate, subunit 1, domain 1"/>
    <property type="match status" value="1"/>
</dbReference>
<dbReference type="SUPFAM" id="SSF56235">
    <property type="entry name" value="N-terminal nucleophile aminohydrolases (Ntn hydrolases)"/>
    <property type="match status" value="1"/>
</dbReference>
<dbReference type="GO" id="GO:0004066">
    <property type="term" value="F:asparagine synthase (glutamine-hydrolyzing) activity"/>
    <property type="evidence" value="ECO:0007669"/>
    <property type="project" value="UniProtKB-EC"/>
</dbReference>
<dbReference type="InterPro" id="IPR029055">
    <property type="entry name" value="Ntn_hydrolases_N"/>
</dbReference>
<feature type="non-terminal residue" evidence="6">
    <location>
        <position position="600"/>
    </location>
</feature>
<evidence type="ECO:0000256" key="1">
    <source>
        <dbReference type="ARBA" id="ARBA00005752"/>
    </source>
</evidence>
<feature type="domain" description="Glutamine amidotransferase type-2" evidence="5">
    <location>
        <begin position="1"/>
        <end position="225"/>
    </location>
</feature>
<dbReference type="Pfam" id="PF00733">
    <property type="entry name" value="Asn_synthase"/>
    <property type="match status" value="1"/>
</dbReference>
<reference evidence="6" key="1">
    <citation type="submission" date="2018-06" db="EMBL/GenBank/DDBJ databases">
        <authorList>
            <person name="Zhirakovskaya E."/>
        </authorList>
    </citation>
    <scope>NUCLEOTIDE SEQUENCE</scope>
</reference>
<sequence>GPLAISDSEACRLRDLMTHRGPDDAGLWRGGGLDAATGCSAGCPEVLLAHRRLAVLDPTPAGHQPMVTPETLDSGRFVLVYNGELYNEPELRQRLIREGVRLSTGCDTETLLCWLASRGRAGLADLRGMYALALYDRLEQSLLLARDPLGIKPLYRWLGQQAGADLLLFASEPVPILEHPAVTPEPDLLGISTYLTTIRTVLGERTMFAGVRSLLPGQSLVFDLRGDRLTSNHSALGLETPAIAETQAARFGQVQESLHESVTAHLRADVPTCCLLSGGLDSAIITSIANDHHADLRTYCAGSPEAAPVNGISQADDFAHARSLAETLGTHHTEVAVDRAMFLDRWREMVAAQGVPLSTPNEVAINAVAQRLRADGCVVTLSGEGADEIFGGYDHTLRPAAAHIAAGNVEPGLFHLRAAAWCPVEAKLRLFTRETWARLDGDAHLRGWFAEEFAATARGEEPLADHLRFQRRVNLTGLLQRLDTATMLASVEGRTPFADRWVAGLAEGLPMGDRFVPPGRTKIALREAFAGVLPASIVQRPKASFPLPFQRWLDGVGDCFGKSALLRELVRPEVLSRVAASPGEHWNLAWPLANLAIWGE</sequence>
<dbReference type="InterPro" id="IPR014729">
    <property type="entry name" value="Rossmann-like_a/b/a_fold"/>
</dbReference>
<proteinExistence type="inferred from homology"/>
<evidence type="ECO:0000256" key="3">
    <source>
        <dbReference type="ARBA" id="ARBA00022840"/>
    </source>
</evidence>
<dbReference type="PIRSF" id="PIRSF001589">
    <property type="entry name" value="Asn_synthetase_glu-h"/>
    <property type="match status" value="1"/>
</dbReference>